<feature type="region of interest" description="Disordered" evidence="1">
    <location>
        <begin position="1"/>
        <end position="54"/>
    </location>
</feature>
<dbReference type="RefSeq" id="WP_338886483.1">
    <property type="nucleotide sequence ID" value="NZ_CP147846.1"/>
</dbReference>
<reference evidence="2 3" key="1">
    <citation type="submission" date="2024-03" db="EMBL/GenBank/DDBJ databases">
        <title>Natural products discovery in diverse microorganisms through a two-stage MS feature dereplication strategy.</title>
        <authorList>
            <person name="Zhang R."/>
        </authorList>
    </citation>
    <scope>NUCLEOTIDE SEQUENCE [LARGE SCALE GENOMIC DNA]</scope>
    <source>
        <strain evidence="2 3">18930</strain>
    </source>
</reference>
<protein>
    <submittedName>
        <fullName evidence="2">Uncharacterized protein</fullName>
    </submittedName>
</protein>
<keyword evidence="3" id="KW-1185">Reference proteome</keyword>
<dbReference type="EMBL" id="CP147846">
    <property type="protein sequence ID" value="WXG67059.1"/>
    <property type="molecule type" value="Genomic_DNA"/>
</dbReference>
<gene>
    <name evidence="2" type="ORF">WDS16_17565</name>
</gene>
<evidence type="ECO:0000313" key="3">
    <source>
        <dbReference type="Proteomes" id="UP001432000"/>
    </source>
</evidence>
<sequence length="54" mass="6040">MSSDITDPSPEVSVEDRVDSLREDSDLPTTVPDEADPADFVDQHIEVPIDEEER</sequence>
<evidence type="ECO:0000256" key="1">
    <source>
        <dbReference type="SAM" id="MobiDB-lite"/>
    </source>
</evidence>
<evidence type="ECO:0000313" key="2">
    <source>
        <dbReference type="EMBL" id="WXG67059.1"/>
    </source>
</evidence>
<proteinExistence type="predicted"/>
<dbReference type="Proteomes" id="UP001432000">
    <property type="component" value="Chromosome"/>
</dbReference>
<organism evidence="2 3">
    <name type="scientific">Rhodococcus sovatensis</name>
    <dbReference type="NCBI Taxonomy" id="1805840"/>
    <lineage>
        <taxon>Bacteria</taxon>
        <taxon>Bacillati</taxon>
        <taxon>Actinomycetota</taxon>
        <taxon>Actinomycetes</taxon>
        <taxon>Mycobacteriales</taxon>
        <taxon>Nocardiaceae</taxon>
        <taxon>Rhodococcus</taxon>
    </lineage>
</organism>
<accession>A0ABZ2PDK6</accession>
<name>A0ABZ2PDK6_9NOCA</name>
<feature type="compositionally biased region" description="Basic and acidic residues" evidence="1">
    <location>
        <begin position="14"/>
        <end position="25"/>
    </location>
</feature>